<dbReference type="AlphaFoldDB" id="K3YNI7"/>
<dbReference type="InParanoid" id="K3YNI7"/>
<evidence type="ECO:0000313" key="2">
    <source>
        <dbReference type="Proteomes" id="UP000004995"/>
    </source>
</evidence>
<dbReference type="HOGENOM" id="CLU_2871899_0_0_1"/>
<dbReference type="EnsemblPlants" id="KQL01476">
    <property type="protein sequence ID" value="KQL01476"/>
    <property type="gene ID" value="SETIT_015829mg"/>
</dbReference>
<dbReference type="Proteomes" id="UP000004995">
    <property type="component" value="Unassembled WGS sequence"/>
</dbReference>
<accession>K3YNI7</accession>
<dbReference type="EMBL" id="AGNK02003745">
    <property type="status" value="NOT_ANNOTATED_CDS"/>
    <property type="molecule type" value="Genomic_DNA"/>
</dbReference>
<evidence type="ECO:0000313" key="1">
    <source>
        <dbReference type="EnsemblPlants" id="KQL01476"/>
    </source>
</evidence>
<reference evidence="2" key="1">
    <citation type="journal article" date="2012" name="Nat. Biotechnol.">
        <title>Reference genome sequence of the model plant Setaria.</title>
        <authorList>
            <person name="Bennetzen J.L."/>
            <person name="Schmutz J."/>
            <person name="Wang H."/>
            <person name="Percifield R."/>
            <person name="Hawkins J."/>
            <person name="Pontaroli A.C."/>
            <person name="Estep M."/>
            <person name="Feng L."/>
            <person name="Vaughn J.N."/>
            <person name="Grimwood J."/>
            <person name="Jenkins J."/>
            <person name="Barry K."/>
            <person name="Lindquist E."/>
            <person name="Hellsten U."/>
            <person name="Deshpande S."/>
            <person name="Wang X."/>
            <person name="Wu X."/>
            <person name="Mitros T."/>
            <person name="Triplett J."/>
            <person name="Yang X."/>
            <person name="Ye C.Y."/>
            <person name="Mauro-Herrera M."/>
            <person name="Wang L."/>
            <person name="Li P."/>
            <person name="Sharma M."/>
            <person name="Sharma R."/>
            <person name="Ronald P.C."/>
            <person name="Panaud O."/>
            <person name="Kellogg E.A."/>
            <person name="Brutnell T.P."/>
            <person name="Doust A.N."/>
            <person name="Tuskan G.A."/>
            <person name="Rokhsar D."/>
            <person name="Devos K.M."/>
        </authorList>
    </citation>
    <scope>NUCLEOTIDE SEQUENCE [LARGE SCALE GENOMIC DNA]</scope>
    <source>
        <strain evidence="2">cv. Yugu1</strain>
    </source>
</reference>
<proteinExistence type="predicted"/>
<dbReference type="Gramene" id="KQL01476">
    <property type="protein sequence ID" value="KQL01476"/>
    <property type="gene ID" value="SETIT_015829mg"/>
</dbReference>
<protein>
    <submittedName>
        <fullName evidence="1">Uncharacterized protein</fullName>
    </submittedName>
</protein>
<organism evidence="1 2">
    <name type="scientific">Setaria italica</name>
    <name type="common">Foxtail millet</name>
    <name type="synonym">Panicum italicum</name>
    <dbReference type="NCBI Taxonomy" id="4555"/>
    <lineage>
        <taxon>Eukaryota</taxon>
        <taxon>Viridiplantae</taxon>
        <taxon>Streptophyta</taxon>
        <taxon>Embryophyta</taxon>
        <taxon>Tracheophyta</taxon>
        <taxon>Spermatophyta</taxon>
        <taxon>Magnoliopsida</taxon>
        <taxon>Liliopsida</taxon>
        <taxon>Poales</taxon>
        <taxon>Poaceae</taxon>
        <taxon>PACMAD clade</taxon>
        <taxon>Panicoideae</taxon>
        <taxon>Panicodae</taxon>
        <taxon>Paniceae</taxon>
        <taxon>Cenchrinae</taxon>
        <taxon>Setaria</taxon>
    </lineage>
</organism>
<name>K3YNI7_SETIT</name>
<reference evidence="1" key="2">
    <citation type="submission" date="2018-08" db="UniProtKB">
        <authorList>
            <consortium name="EnsemblPlants"/>
        </authorList>
    </citation>
    <scope>IDENTIFICATION</scope>
    <source>
        <strain evidence="1">Yugu1</strain>
    </source>
</reference>
<sequence length="64" mass="7599">MGGRQRWWEQDYRCRSREHRIPLPIYALPSIFPSQSFDNWTKQAMASNHQHFDTSTDCGPLAIY</sequence>
<keyword evidence="2" id="KW-1185">Reference proteome</keyword>